<organism evidence="10 11">
    <name type="scientific">Sulfuriferula plumbiphila</name>
    <dbReference type="NCBI Taxonomy" id="171865"/>
    <lineage>
        <taxon>Bacteria</taxon>
        <taxon>Pseudomonadati</taxon>
        <taxon>Pseudomonadota</taxon>
        <taxon>Betaproteobacteria</taxon>
        <taxon>Nitrosomonadales</taxon>
        <taxon>Sulfuricellaceae</taxon>
        <taxon>Sulfuriferula</taxon>
    </lineage>
</organism>
<evidence type="ECO:0000313" key="10">
    <source>
        <dbReference type="EMBL" id="GEP29343.1"/>
    </source>
</evidence>
<comment type="subcellular location">
    <subcellularLocation>
        <location evidence="9">Cell outer membrane</location>
    </subcellularLocation>
    <subcellularLocation>
        <location evidence="9">Bacterial flagellum basal body</location>
    </subcellularLocation>
    <subcellularLocation>
        <location evidence="2">Membrane</location>
    </subcellularLocation>
</comment>
<dbReference type="RefSeq" id="WP_147070398.1">
    <property type="nucleotide sequence ID" value="NZ_AP021884.1"/>
</dbReference>
<evidence type="ECO:0000256" key="7">
    <source>
        <dbReference type="ARBA" id="ARBA00023143"/>
    </source>
</evidence>
<dbReference type="OrthoDB" id="9789463at2"/>
<dbReference type="AlphaFoldDB" id="A0A512L4E4"/>
<protein>
    <recommendedName>
        <fullName evidence="9">Flagellar L-ring protein</fullName>
    </recommendedName>
    <alternativeName>
        <fullName evidence="9">Basal body L-ring protein</fullName>
    </alternativeName>
</protein>
<dbReference type="HAMAP" id="MF_00415">
    <property type="entry name" value="FlgH"/>
    <property type="match status" value="1"/>
</dbReference>
<proteinExistence type="inferred from homology"/>
<evidence type="ECO:0000256" key="6">
    <source>
        <dbReference type="ARBA" id="ARBA00023136"/>
    </source>
</evidence>
<keyword evidence="10" id="KW-0966">Cell projection</keyword>
<comment type="caution">
    <text evidence="10">The sequence shown here is derived from an EMBL/GenBank/DDBJ whole genome shotgun (WGS) entry which is preliminary data.</text>
</comment>
<evidence type="ECO:0000256" key="8">
    <source>
        <dbReference type="ARBA" id="ARBA00023237"/>
    </source>
</evidence>
<keyword evidence="6 9" id="KW-0472">Membrane</keyword>
<dbReference type="PANTHER" id="PTHR34933">
    <property type="entry name" value="FLAGELLAR L-RING PROTEIN"/>
    <property type="match status" value="1"/>
</dbReference>
<accession>A0A512L4E4</accession>
<keyword evidence="10" id="KW-0282">Flagellum</keyword>
<name>A0A512L4E4_9PROT</name>
<keyword evidence="11" id="KW-1185">Reference proteome</keyword>
<evidence type="ECO:0000256" key="9">
    <source>
        <dbReference type="HAMAP-Rule" id="MF_00415"/>
    </source>
</evidence>
<gene>
    <name evidence="9 10" type="primary">flgH</name>
    <name evidence="10" type="ORF">TPL01_04810</name>
</gene>
<comment type="subunit">
    <text evidence="4 9">The basal body constitutes a major portion of the flagellar organelle and consists of four rings (L,P,S, and M) mounted on a central rod.</text>
</comment>
<dbReference type="GO" id="GO:0009279">
    <property type="term" value="C:cell outer membrane"/>
    <property type="evidence" value="ECO:0007669"/>
    <property type="project" value="UniProtKB-SubCell"/>
</dbReference>
<keyword evidence="10" id="KW-0969">Cilium</keyword>
<keyword evidence="7 9" id="KW-0975">Bacterial flagellum</keyword>
<sequence>MNNRAAAVMVFSILELAGCAVVPDTIVRQPTSIKPPQAAPAAPANGGIFQATAYRPLFEDRRARLVGDVLTIAINEKTNAGKQAGSSGSKTGSVAASIPTVLGLPLKMLQGTSVSAQSANKYEDKGAENSSNIFTGTITVTVAEVLPNGNLVVSGEKQVALDKGVEYIRFSGVVNPDTIATGNVVSSTQVADARVEYRTNSRIDAAQVMTLMTRFFLSVLPL</sequence>
<evidence type="ECO:0000256" key="3">
    <source>
        <dbReference type="ARBA" id="ARBA00006929"/>
    </source>
</evidence>
<dbReference type="InterPro" id="IPR000527">
    <property type="entry name" value="Flag_Lring"/>
</dbReference>
<dbReference type="Pfam" id="PF02107">
    <property type="entry name" value="FlgH"/>
    <property type="match status" value="1"/>
</dbReference>
<evidence type="ECO:0000256" key="4">
    <source>
        <dbReference type="ARBA" id="ARBA00011439"/>
    </source>
</evidence>
<dbReference type="GO" id="GO:0003774">
    <property type="term" value="F:cytoskeletal motor activity"/>
    <property type="evidence" value="ECO:0007669"/>
    <property type="project" value="InterPro"/>
</dbReference>
<evidence type="ECO:0000313" key="11">
    <source>
        <dbReference type="Proteomes" id="UP000321337"/>
    </source>
</evidence>
<dbReference type="PRINTS" id="PR01008">
    <property type="entry name" value="FLGLRINGFLGH"/>
</dbReference>
<evidence type="ECO:0000256" key="5">
    <source>
        <dbReference type="ARBA" id="ARBA00022729"/>
    </source>
</evidence>
<comment type="function">
    <text evidence="1 9">Assembles around the rod to form the L-ring and probably protects the motor/basal body from shearing forces during rotation.</text>
</comment>
<evidence type="ECO:0000256" key="2">
    <source>
        <dbReference type="ARBA" id="ARBA00004370"/>
    </source>
</evidence>
<dbReference type="PANTHER" id="PTHR34933:SF3">
    <property type="entry name" value="FLAGELLAR L-RING PROTEIN"/>
    <property type="match status" value="1"/>
</dbReference>
<dbReference type="GO" id="GO:0071973">
    <property type="term" value="P:bacterial-type flagellum-dependent cell motility"/>
    <property type="evidence" value="ECO:0007669"/>
    <property type="project" value="InterPro"/>
</dbReference>
<keyword evidence="8 9" id="KW-0998">Cell outer membrane</keyword>
<keyword evidence="5" id="KW-0732">Signal</keyword>
<dbReference type="GO" id="GO:0009427">
    <property type="term" value="C:bacterial-type flagellum basal body, distal rod, L ring"/>
    <property type="evidence" value="ECO:0007669"/>
    <property type="project" value="InterPro"/>
</dbReference>
<evidence type="ECO:0000256" key="1">
    <source>
        <dbReference type="ARBA" id="ARBA00002591"/>
    </source>
</evidence>
<dbReference type="EMBL" id="BKAD01000004">
    <property type="protein sequence ID" value="GEP29343.1"/>
    <property type="molecule type" value="Genomic_DNA"/>
</dbReference>
<comment type="similarity">
    <text evidence="3 9">Belongs to the FlgH family.</text>
</comment>
<reference evidence="10 11" key="1">
    <citation type="submission" date="2019-07" db="EMBL/GenBank/DDBJ databases">
        <title>Whole genome shotgun sequence of Thiobacillus plumbophilus NBRC 107929.</title>
        <authorList>
            <person name="Hosoyama A."/>
            <person name="Uohara A."/>
            <person name="Ohji S."/>
            <person name="Ichikawa N."/>
        </authorList>
    </citation>
    <scope>NUCLEOTIDE SEQUENCE [LARGE SCALE GENOMIC DNA]</scope>
    <source>
        <strain evidence="10 11">NBRC 107929</strain>
    </source>
</reference>
<dbReference type="Proteomes" id="UP000321337">
    <property type="component" value="Unassembled WGS sequence"/>
</dbReference>